<dbReference type="GO" id="GO:0004519">
    <property type="term" value="F:endonuclease activity"/>
    <property type="evidence" value="ECO:0007669"/>
    <property type="project" value="UniProtKB-KW"/>
</dbReference>
<evidence type="ECO:0000313" key="7">
    <source>
        <dbReference type="Proteomes" id="UP000289841"/>
    </source>
</evidence>
<dbReference type="AlphaFoldDB" id="A0A449BER9"/>
<evidence type="ECO:0000256" key="4">
    <source>
        <dbReference type="ARBA" id="ARBA00040194"/>
    </source>
</evidence>
<dbReference type="KEGG" id="aaxa:NCTC10138_01342"/>
<keyword evidence="1" id="KW-0540">Nuclease</keyword>
<dbReference type="Pfam" id="PF01844">
    <property type="entry name" value="HNH"/>
    <property type="match status" value="1"/>
</dbReference>
<evidence type="ECO:0000256" key="2">
    <source>
        <dbReference type="ARBA" id="ARBA00022801"/>
    </source>
</evidence>
<dbReference type="Gene3D" id="1.10.30.50">
    <property type="match status" value="1"/>
</dbReference>
<dbReference type="PANTHER" id="PTHR41286">
    <property type="entry name" value="HNH NUCLEASE YAJD-RELATED"/>
    <property type="match status" value="1"/>
</dbReference>
<keyword evidence="2" id="KW-0378">Hydrolase</keyword>
<comment type="similarity">
    <text evidence="3">Belongs to the HNH nuclease family.</text>
</comment>
<dbReference type="RefSeq" id="WP_026389884.1">
    <property type="nucleotide sequence ID" value="NZ_LR215048.1"/>
</dbReference>
<keyword evidence="6" id="KW-0255">Endonuclease</keyword>
<dbReference type="GO" id="GO:0003676">
    <property type="term" value="F:nucleic acid binding"/>
    <property type="evidence" value="ECO:0007669"/>
    <property type="project" value="InterPro"/>
</dbReference>
<evidence type="ECO:0000256" key="1">
    <source>
        <dbReference type="ARBA" id="ARBA00022722"/>
    </source>
</evidence>
<dbReference type="EMBL" id="LR215048">
    <property type="protein sequence ID" value="VEU80954.1"/>
    <property type="molecule type" value="Genomic_DNA"/>
</dbReference>
<dbReference type="GO" id="GO:0008270">
    <property type="term" value="F:zinc ion binding"/>
    <property type="evidence" value="ECO:0007669"/>
    <property type="project" value="InterPro"/>
</dbReference>
<dbReference type="Proteomes" id="UP000289841">
    <property type="component" value="Chromosome"/>
</dbReference>
<name>A0A449BER9_HAPAX</name>
<dbReference type="OrthoDB" id="9779761at2"/>
<proteinExistence type="inferred from homology"/>
<dbReference type="InterPro" id="IPR002711">
    <property type="entry name" value="HNH"/>
</dbReference>
<evidence type="ECO:0000256" key="3">
    <source>
        <dbReference type="ARBA" id="ARBA00038412"/>
    </source>
</evidence>
<feature type="domain" description="HNH nuclease" evidence="5">
    <location>
        <begin position="17"/>
        <end position="73"/>
    </location>
</feature>
<sequence length="94" mass="10836">MGKPKELHRFYKSKAWLIARNLKTNATQGKCERCGAIGEEVHHKIRLTVDNVNDVNISLNQDNLELLCKDCHNEEHGRFKKKEVLFDDDGNFIG</sequence>
<accession>A0A449BER9</accession>
<organism evidence="6 7">
    <name type="scientific">Haploplasma axanthum</name>
    <name type="common">Acholeplasma axanthum</name>
    <dbReference type="NCBI Taxonomy" id="29552"/>
    <lineage>
        <taxon>Bacteria</taxon>
        <taxon>Bacillati</taxon>
        <taxon>Mycoplasmatota</taxon>
        <taxon>Mollicutes</taxon>
        <taxon>Acholeplasmatales</taxon>
        <taxon>Acholeplasmataceae</taxon>
        <taxon>Haploplasma</taxon>
    </lineage>
</organism>
<dbReference type="GO" id="GO:0005829">
    <property type="term" value="C:cytosol"/>
    <property type="evidence" value="ECO:0007669"/>
    <property type="project" value="TreeGrafter"/>
</dbReference>
<evidence type="ECO:0000313" key="6">
    <source>
        <dbReference type="EMBL" id="VEU80954.1"/>
    </source>
</evidence>
<keyword evidence="7" id="KW-1185">Reference proteome</keyword>
<dbReference type="GO" id="GO:0016787">
    <property type="term" value="F:hydrolase activity"/>
    <property type="evidence" value="ECO:0007669"/>
    <property type="project" value="UniProtKB-KW"/>
</dbReference>
<dbReference type="SMART" id="SM00507">
    <property type="entry name" value="HNHc"/>
    <property type="match status" value="1"/>
</dbReference>
<dbReference type="STRING" id="1278311.GCA_000428705_00033"/>
<reference evidence="6 7" key="1">
    <citation type="submission" date="2019-01" db="EMBL/GenBank/DDBJ databases">
        <authorList>
            <consortium name="Pathogen Informatics"/>
        </authorList>
    </citation>
    <scope>NUCLEOTIDE SEQUENCE [LARGE SCALE GENOMIC DNA]</scope>
    <source>
        <strain evidence="6 7">NCTC10138</strain>
    </source>
</reference>
<evidence type="ECO:0000259" key="5">
    <source>
        <dbReference type="SMART" id="SM00507"/>
    </source>
</evidence>
<gene>
    <name evidence="6" type="ORF">NCTC10138_01342</name>
</gene>
<dbReference type="CDD" id="cd00085">
    <property type="entry name" value="HNHc"/>
    <property type="match status" value="1"/>
</dbReference>
<protein>
    <recommendedName>
        <fullName evidence="4">Putative HNH nuclease YajD</fullName>
    </recommendedName>
</protein>
<dbReference type="InterPro" id="IPR003615">
    <property type="entry name" value="HNH_nuc"/>
</dbReference>
<dbReference type="PANTHER" id="PTHR41286:SF1">
    <property type="entry name" value="HNH NUCLEASE YAJD-RELATED"/>
    <property type="match status" value="1"/>
</dbReference>